<dbReference type="InterPro" id="IPR001638">
    <property type="entry name" value="Solute-binding_3/MltF_N"/>
</dbReference>
<evidence type="ECO:0000313" key="6">
    <source>
        <dbReference type="Proteomes" id="UP001055025"/>
    </source>
</evidence>
<protein>
    <submittedName>
        <fullName evidence="5">Basic amino acid ABC transporter substrate-binding protein</fullName>
    </submittedName>
</protein>
<accession>A0AAV5B5P4</accession>
<feature type="domain" description="Solute-binding protein family 3/N-terminal" evidence="3">
    <location>
        <begin position="48"/>
        <end position="274"/>
    </location>
</feature>
<reference evidence="5" key="1">
    <citation type="journal article" date="2022" name="Int. J. Syst. Evol. Microbiol.">
        <title>Granulimonas faecalis gen. nov., sp. nov., and Leptogranulimonas caecicola gen. nov., sp. nov., novel lactate-producing Atopobiaceae bacteria isolated from mouse intestines, and an emended description of the family Atopobiaceae.</title>
        <authorList>
            <person name="Morinaga K."/>
            <person name="Kusada H."/>
            <person name="Sakamoto S."/>
            <person name="Murakami T."/>
            <person name="Toyoda A."/>
            <person name="Mori H."/>
            <person name="Meng X.Y."/>
            <person name="Takashino M."/>
            <person name="Murotomi K."/>
            <person name="Tamaki H."/>
        </authorList>
    </citation>
    <scope>NUCLEOTIDE SEQUENCE</scope>
    <source>
        <strain evidence="5">OPF53</strain>
    </source>
</reference>
<evidence type="ECO:0000256" key="1">
    <source>
        <dbReference type="ARBA" id="ARBA00022729"/>
    </source>
</evidence>
<dbReference type="SUPFAM" id="SSF53850">
    <property type="entry name" value="Periplasmic binding protein-like II"/>
    <property type="match status" value="1"/>
</dbReference>
<feature type="chain" id="PRO_5043394356" evidence="2">
    <location>
        <begin position="29"/>
        <end position="275"/>
    </location>
</feature>
<dbReference type="InterPro" id="IPR001320">
    <property type="entry name" value="Iontro_rcpt_C"/>
</dbReference>
<sequence>MKRARTLMKRAPKLAALAVCVATVLALAACGSSSAGGAGGVSTVKEGTLTVLSDLAYPPLESVPEGKTAADCEGYEVDVVDAVAGKLGLEAEWSQVKFDTIIPQIKQGGRADIGASAFTVNDERAEEIDFTDPYLDSNQGLVMAASSKVLDPDTELNNAYAKVAVQSGTTGEAWVEENLTNAQVVPLDDVVQCLMGVQTGSYDACVADLPVLSHLCNTSYKDLAVKQEIATGEQYGFVVSKDNPGLTEAIDKAYKELVDDGTIARLQEKWFGEQL</sequence>
<organism evidence="5 6">
    <name type="scientific">Granulimonas faecalis</name>
    <dbReference type="NCBI Taxonomy" id="2894155"/>
    <lineage>
        <taxon>Bacteria</taxon>
        <taxon>Bacillati</taxon>
        <taxon>Actinomycetota</taxon>
        <taxon>Coriobacteriia</taxon>
        <taxon>Coriobacteriales</taxon>
        <taxon>Kribbibacteriaceae</taxon>
        <taxon>Granulimonas</taxon>
    </lineage>
</organism>
<dbReference type="SMART" id="SM00062">
    <property type="entry name" value="PBPb"/>
    <property type="match status" value="1"/>
</dbReference>
<keyword evidence="1 2" id="KW-0732">Signal</keyword>
<dbReference type="PROSITE" id="PS51257">
    <property type="entry name" value="PROKAR_LIPOPROTEIN"/>
    <property type="match status" value="1"/>
</dbReference>
<dbReference type="PANTHER" id="PTHR35936">
    <property type="entry name" value="MEMBRANE-BOUND LYTIC MUREIN TRANSGLYCOSYLASE F"/>
    <property type="match status" value="1"/>
</dbReference>
<proteinExistence type="predicted"/>
<dbReference type="GO" id="GO:0016020">
    <property type="term" value="C:membrane"/>
    <property type="evidence" value="ECO:0007669"/>
    <property type="project" value="InterPro"/>
</dbReference>
<evidence type="ECO:0000259" key="3">
    <source>
        <dbReference type="SMART" id="SM00062"/>
    </source>
</evidence>
<dbReference type="Gene3D" id="3.40.190.10">
    <property type="entry name" value="Periplasmic binding protein-like II"/>
    <property type="match status" value="2"/>
</dbReference>
<feature type="signal peptide" evidence="2">
    <location>
        <begin position="1"/>
        <end position="28"/>
    </location>
</feature>
<dbReference type="GO" id="GO:0015276">
    <property type="term" value="F:ligand-gated monoatomic ion channel activity"/>
    <property type="evidence" value="ECO:0007669"/>
    <property type="project" value="InterPro"/>
</dbReference>
<dbReference type="AlphaFoldDB" id="A0AAV5B5P4"/>
<name>A0AAV5B5P4_9ACTN</name>
<dbReference type="Proteomes" id="UP001055025">
    <property type="component" value="Unassembled WGS sequence"/>
</dbReference>
<dbReference type="Pfam" id="PF00497">
    <property type="entry name" value="SBP_bac_3"/>
    <property type="match status" value="1"/>
</dbReference>
<evidence type="ECO:0000259" key="4">
    <source>
        <dbReference type="SMART" id="SM00079"/>
    </source>
</evidence>
<comment type="caution">
    <text evidence="5">The sequence shown here is derived from an EMBL/GenBank/DDBJ whole genome shotgun (WGS) entry which is preliminary data.</text>
</comment>
<dbReference type="PANTHER" id="PTHR35936:SF17">
    <property type="entry name" value="ARGININE-BINDING EXTRACELLULAR PROTEIN ARTP"/>
    <property type="match status" value="1"/>
</dbReference>
<dbReference type="CDD" id="cd13530">
    <property type="entry name" value="PBP2_peptides_like"/>
    <property type="match status" value="1"/>
</dbReference>
<dbReference type="SMART" id="SM00079">
    <property type="entry name" value="PBPe"/>
    <property type="match status" value="1"/>
</dbReference>
<keyword evidence="6" id="KW-1185">Reference proteome</keyword>
<evidence type="ECO:0000256" key="2">
    <source>
        <dbReference type="SAM" id="SignalP"/>
    </source>
</evidence>
<gene>
    <name evidence="5" type="ORF">ATOP_14390</name>
</gene>
<feature type="domain" description="Ionotropic glutamate receptor C-terminal" evidence="4">
    <location>
        <begin position="48"/>
        <end position="273"/>
    </location>
</feature>
<dbReference type="EMBL" id="BQKC01000001">
    <property type="protein sequence ID" value="GJM55784.1"/>
    <property type="molecule type" value="Genomic_DNA"/>
</dbReference>
<evidence type="ECO:0000313" key="5">
    <source>
        <dbReference type="EMBL" id="GJM55784.1"/>
    </source>
</evidence>